<dbReference type="EMBL" id="VSSQ01032347">
    <property type="protein sequence ID" value="MPM83579.1"/>
    <property type="molecule type" value="Genomic_DNA"/>
</dbReference>
<organism evidence="1">
    <name type="scientific">bioreactor metagenome</name>
    <dbReference type="NCBI Taxonomy" id="1076179"/>
    <lineage>
        <taxon>unclassified sequences</taxon>
        <taxon>metagenomes</taxon>
        <taxon>ecological metagenomes</taxon>
    </lineage>
</organism>
<sequence length="325" mass="37149">MQQRTEELDAQIAAFQDAKALIQKEISAINMPAVTPRRLGVPVDALKYLVCPRCHNPLHLADGDFTYPYVFGGHLSCPCGYKAEIVDGIVDTGNRYTGNSDSPDLQRALYKGLPDSFYRCFHVCADRFLTRMDSLNLTGKLVMELHVNGYFFLYNHFKVLKNDCTYVIIDKYTETIQMYKTLIELLDIDMNILFIADASFEFPLRNGCVDLLINFFAENEHQLYFKDFLISDVARYLAPGSEMLGTLLSLPSGSKSQRLLHKKYPESGKNAFCDKCLRDYYQHQGHLFQWETLDSLDKTPNNFSFSCHVDGEPLSISYYHAKCRG</sequence>
<accession>A0A645D2Z9</accession>
<evidence type="ECO:0000313" key="1">
    <source>
        <dbReference type="EMBL" id="MPM83579.1"/>
    </source>
</evidence>
<proteinExistence type="predicted"/>
<reference evidence="1" key="1">
    <citation type="submission" date="2019-08" db="EMBL/GenBank/DDBJ databases">
        <authorList>
            <person name="Kucharzyk K."/>
            <person name="Murdoch R.W."/>
            <person name="Higgins S."/>
            <person name="Loffler F."/>
        </authorList>
    </citation>
    <scope>NUCLEOTIDE SEQUENCE</scope>
</reference>
<name>A0A645D2Z9_9ZZZZ</name>
<protein>
    <submittedName>
        <fullName evidence="1">Uncharacterized protein</fullName>
    </submittedName>
</protein>
<comment type="caution">
    <text evidence="1">The sequence shown here is derived from an EMBL/GenBank/DDBJ whole genome shotgun (WGS) entry which is preliminary data.</text>
</comment>
<gene>
    <name evidence="1" type="ORF">SDC9_130643</name>
</gene>
<dbReference type="AlphaFoldDB" id="A0A645D2Z9"/>